<evidence type="ECO:0000313" key="1">
    <source>
        <dbReference type="EMBL" id="QPD02787.1"/>
    </source>
</evidence>
<proteinExistence type="predicted"/>
<reference evidence="1 2" key="1">
    <citation type="journal article" date="2020" name="ISME J.">
        <title>Enrichment and physiological characterization of a novel comammox Nitrospira indicates ammonium inhibition of complete nitrification.</title>
        <authorList>
            <person name="Sakoula D."/>
            <person name="Koch H."/>
            <person name="Frank J."/>
            <person name="Jetten M.S.M."/>
            <person name="van Kessel M.A.H.J."/>
            <person name="Lucker S."/>
        </authorList>
    </citation>
    <scope>NUCLEOTIDE SEQUENCE [LARGE SCALE GENOMIC DNA]</scope>
    <source>
        <strain evidence="1">Comreactor17</strain>
    </source>
</reference>
<accession>A0A7S8FBJ6</accession>
<dbReference type="AlphaFoldDB" id="A0A7S8FBJ6"/>
<dbReference type="Proteomes" id="UP000593737">
    <property type="component" value="Chromosome"/>
</dbReference>
<gene>
    <name evidence="1" type="ORF">Nkreftii_000561</name>
</gene>
<organism evidence="1 2">
    <name type="scientific">Candidatus Nitrospira kreftii</name>
    <dbReference type="NCBI Taxonomy" id="2652173"/>
    <lineage>
        <taxon>Bacteria</taxon>
        <taxon>Pseudomonadati</taxon>
        <taxon>Nitrospirota</taxon>
        <taxon>Nitrospiria</taxon>
        <taxon>Nitrospirales</taxon>
        <taxon>Nitrospiraceae</taxon>
        <taxon>Nitrospira</taxon>
    </lineage>
</organism>
<name>A0A7S8FBJ6_9BACT</name>
<dbReference type="KEGG" id="nkf:Nkreftii_000561"/>
<evidence type="ECO:0000313" key="2">
    <source>
        <dbReference type="Proteomes" id="UP000593737"/>
    </source>
</evidence>
<protein>
    <submittedName>
        <fullName evidence="1">Uncharacterized protein</fullName>
    </submittedName>
</protein>
<sequence>MGTPVPPRHPLRQLFGALTEKSFTEHLGWPDTKVTSYVSNLLVDFTHTDQLYKIRNRQNHPVDAVVDLLFESEVLLEAQSLDRERDVHRHIGDFTLFMAGLFPEYLRRLKTAGRIYHKDFLVDYVKTGKRSYGIVAQIGRDDAETSLPLFQKLSENFELCVTGLGFVRSDLDRMQDPAYRKTRDLLLN</sequence>
<dbReference type="EMBL" id="CP047423">
    <property type="protein sequence ID" value="QPD02787.1"/>
    <property type="molecule type" value="Genomic_DNA"/>
</dbReference>